<dbReference type="SUPFAM" id="SSF52540">
    <property type="entry name" value="P-loop containing nucleoside triphosphate hydrolases"/>
    <property type="match status" value="1"/>
</dbReference>
<dbReference type="Pfam" id="PF00005">
    <property type="entry name" value="ABC_tran"/>
    <property type="match status" value="1"/>
</dbReference>
<dbReference type="RefSeq" id="WP_318799221.1">
    <property type="nucleotide sequence ID" value="NZ_JARUJP010000036.1"/>
</dbReference>
<dbReference type="InterPro" id="IPR003439">
    <property type="entry name" value="ABC_transporter-like_ATP-bd"/>
</dbReference>
<evidence type="ECO:0000256" key="3">
    <source>
        <dbReference type="ARBA" id="ARBA00022741"/>
    </source>
</evidence>
<dbReference type="PANTHER" id="PTHR43335:SF8">
    <property type="entry name" value="ABC TRANSPORTER, ATP-BINDING PROTEIN"/>
    <property type="match status" value="1"/>
</dbReference>
<dbReference type="InterPro" id="IPR003593">
    <property type="entry name" value="AAA+_ATPase"/>
</dbReference>
<dbReference type="Gene3D" id="3.40.50.300">
    <property type="entry name" value="P-loop containing nucleotide triphosphate hydrolases"/>
    <property type="match status" value="1"/>
</dbReference>
<evidence type="ECO:0000256" key="2">
    <source>
        <dbReference type="ARBA" id="ARBA00022448"/>
    </source>
</evidence>
<evidence type="ECO:0000256" key="1">
    <source>
        <dbReference type="ARBA" id="ARBA00005417"/>
    </source>
</evidence>
<gene>
    <name evidence="6" type="ORF">P8V03_17960</name>
</gene>
<accession>A0ABU4JXY9</accession>
<feature type="domain" description="ABC transporter" evidence="5">
    <location>
        <begin position="5"/>
        <end position="233"/>
    </location>
</feature>
<dbReference type="Proteomes" id="UP001281656">
    <property type="component" value="Unassembled WGS sequence"/>
</dbReference>
<dbReference type="EMBL" id="JARUJP010000036">
    <property type="protein sequence ID" value="MDW8803025.1"/>
    <property type="molecule type" value="Genomic_DNA"/>
</dbReference>
<dbReference type="SMART" id="SM00382">
    <property type="entry name" value="AAA"/>
    <property type="match status" value="1"/>
</dbReference>
<organism evidence="6 7">
    <name type="scientific">Clostridium tanneri</name>
    <dbReference type="NCBI Taxonomy" id="3037988"/>
    <lineage>
        <taxon>Bacteria</taxon>
        <taxon>Bacillati</taxon>
        <taxon>Bacillota</taxon>
        <taxon>Clostridia</taxon>
        <taxon>Eubacteriales</taxon>
        <taxon>Clostridiaceae</taxon>
        <taxon>Clostridium</taxon>
    </lineage>
</organism>
<evidence type="ECO:0000313" key="6">
    <source>
        <dbReference type="EMBL" id="MDW8803025.1"/>
    </source>
</evidence>
<evidence type="ECO:0000259" key="5">
    <source>
        <dbReference type="PROSITE" id="PS50893"/>
    </source>
</evidence>
<evidence type="ECO:0000256" key="4">
    <source>
        <dbReference type="ARBA" id="ARBA00022840"/>
    </source>
</evidence>
<name>A0ABU4JXY9_9CLOT</name>
<dbReference type="InterPro" id="IPR027417">
    <property type="entry name" value="P-loop_NTPase"/>
</dbReference>
<keyword evidence="7" id="KW-1185">Reference proteome</keyword>
<proteinExistence type="inferred from homology"/>
<keyword evidence="3" id="KW-0547">Nucleotide-binding</keyword>
<evidence type="ECO:0000313" key="7">
    <source>
        <dbReference type="Proteomes" id="UP001281656"/>
    </source>
</evidence>
<comment type="similarity">
    <text evidence="1">Belongs to the ABC transporter superfamily.</text>
</comment>
<dbReference type="GO" id="GO:0005524">
    <property type="term" value="F:ATP binding"/>
    <property type="evidence" value="ECO:0007669"/>
    <property type="project" value="UniProtKB-KW"/>
</dbReference>
<protein>
    <submittedName>
        <fullName evidence="6">ATP-binding cassette domain-containing protein</fullName>
    </submittedName>
</protein>
<sequence>MEYAVRTFNLCKKIKDTVIINNLNINIRKGEIYGLLGQNGSGKTTTLKLILNLLKPTSGVIELFNEPITNSSKEFLKKVGSVVEYPAFYENLTAKENLEIHKTFMGYEEKNCIDDAIEMVQLKDFEGKLVSELSLGTKQKLGIARAILTKPDLLILDEPVNSLDPLGIRDIRNLLDMLSKKYGTTILISSHILSEIEQIADTIGVIHKGILLEELDYESIREKSRHSIELIVDNVNKASFLLSEKMNINNFLVSGLNKIKIYERLNDSGKINVFLCKNNVEVKSINIKRDTLEEHFISLIRRKSNG</sequence>
<reference evidence="6 7" key="1">
    <citation type="submission" date="2023-04" db="EMBL/GenBank/DDBJ databases">
        <title>Clostridium tannerae sp. nov., isolated from the fecal material of an alpaca.</title>
        <authorList>
            <person name="Miller S."/>
            <person name="Hendry M."/>
            <person name="King J."/>
            <person name="Sankaranarayanan K."/>
            <person name="Lawson P.A."/>
        </authorList>
    </citation>
    <scope>NUCLEOTIDE SEQUENCE [LARGE SCALE GENOMIC DNA]</scope>
    <source>
        <strain evidence="6 7">A1-XYC3</strain>
    </source>
</reference>
<keyword evidence="2" id="KW-0813">Transport</keyword>
<comment type="caution">
    <text evidence="6">The sequence shown here is derived from an EMBL/GenBank/DDBJ whole genome shotgun (WGS) entry which is preliminary data.</text>
</comment>
<dbReference type="PROSITE" id="PS50893">
    <property type="entry name" value="ABC_TRANSPORTER_2"/>
    <property type="match status" value="1"/>
</dbReference>
<dbReference type="PANTHER" id="PTHR43335">
    <property type="entry name" value="ABC TRANSPORTER, ATP-BINDING PROTEIN"/>
    <property type="match status" value="1"/>
</dbReference>
<keyword evidence="4 6" id="KW-0067">ATP-binding</keyword>